<feature type="signal peptide" evidence="2">
    <location>
        <begin position="1"/>
        <end position="21"/>
    </location>
</feature>
<dbReference type="Proteomes" id="UP000441399">
    <property type="component" value="Unassembled WGS sequence"/>
</dbReference>
<dbReference type="PANTHER" id="PTHR43737:SF1">
    <property type="entry name" value="DUF1501 DOMAIN-CONTAINING PROTEIN"/>
    <property type="match status" value="1"/>
</dbReference>
<keyword evidence="4" id="KW-1185">Reference proteome</keyword>
<reference evidence="3 4" key="1">
    <citation type="submission" date="2019-11" db="EMBL/GenBank/DDBJ databases">
        <authorList>
            <person name="Holert J."/>
        </authorList>
    </citation>
    <scope>NUCLEOTIDE SEQUENCE [LARGE SCALE GENOMIC DNA]</scope>
    <source>
        <strain evidence="3">SB11_3</strain>
    </source>
</reference>
<evidence type="ECO:0000313" key="3">
    <source>
        <dbReference type="EMBL" id="CAA0104595.1"/>
    </source>
</evidence>
<accession>A0A5S9PKJ8</accession>
<proteinExistence type="predicted"/>
<dbReference type="EMBL" id="CACSIO010000012">
    <property type="protein sequence ID" value="CAA0104595.1"/>
    <property type="molecule type" value="Genomic_DNA"/>
</dbReference>
<feature type="compositionally biased region" description="Pro residues" evidence="1">
    <location>
        <begin position="34"/>
        <end position="46"/>
    </location>
</feature>
<protein>
    <recommendedName>
        <fullName evidence="5">DUF1501 domain-containing protein</fullName>
    </recommendedName>
</protein>
<dbReference type="PROSITE" id="PS51318">
    <property type="entry name" value="TAT"/>
    <property type="match status" value="1"/>
</dbReference>
<dbReference type="AlphaFoldDB" id="A0A5S9PKJ8"/>
<name>A0A5S9PKJ8_9GAMM</name>
<evidence type="ECO:0000256" key="1">
    <source>
        <dbReference type="SAM" id="MobiDB-lite"/>
    </source>
</evidence>
<gene>
    <name evidence="3" type="ORF">OPDIPICF_00870</name>
</gene>
<feature type="region of interest" description="Disordered" evidence="1">
    <location>
        <begin position="31"/>
        <end position="50"/>
    </location>
</feature>
<evidence type="ECO:0000256" key="2">
    <source>
        <dbReference type="SAM" id="SignalP"/>
    </source>
</evidence>
<evidence type="ECO:0000313" key="4">
    <source>
        <dbReference type="Proteomes" id="UP000441399"/>
    </source>
</evidence>
<sequence>MTNKKYEVTRRKFVVGSSALAAGTGALLAGCNPAPTPPRPPSPNPVTPGDGITIVPGNKALVYILLDGGNDSFNMLVPSSASAYDQYRTSRSNLALDKSSLLALNGFTDSNNLTFGLHPAMPKTQALFNTDKLAFVANVGPLIQPITKAEFASGAKPLPVGLMSHSDQSRHWMTANPGVRTNHGWFGKLADELQANKADSAISMNISMDGSNIAQNGTKAAEYAITQEGSVGLLMKESGKFPGQDALNRELLKGFDAIMSPASTQAFHETYADKTRHSQAQHETFKAAVDGVNIGTVFSAAQLSQQLKMVAKTIKAGASLGTEQQTFFIRFRGWDHHDELLKNHAQKLGVLDTALFEFQTALEELDVDDQVLTFTGSDFGRTLTSNGNGTDHGWGGVSIVMGKDVNGGKIYGEYPPMTLGSANPLDVGGGVLLPTTSADELFAELAIWFGVQKGDLAKLFPNLPHFYNHLKAKDAPLGLVGT</sequence>
<dbReference type="Pfam" id="PF07394">
    <property type="entry name" value="DUF1501"/>
    <property type="match status" value="1"/>
</dbReference>
<dbReference type="PROSITE" id="PS51257">
    <property type="entry name" value="PROKAR_LIPOPROTEIN"/>
    <property type="match status" value="1"/>
</dbReference>
<dbReference type="InterPro" id="IPR006311">
    <property type="entry name" value="TAT_signal"/>
</dbReference>
<evidence type="ECO:0008006" key="5">
    <source>
        <dbReference type="Google" id="ProtNLM"/>
    </source>
</evidence>
<dbReference type="InterPro" id="IPR010869">
    <property type="entry name" value="DUF1501"/>
</dbReference>
<dbReference type="PANTHER" id="PTHR43737">
    <property type="entry name" value="BLL7424 PROTEIN"/>
    <property type="match status" value="1"/>
</dbReference>
<keyword evidence="2" id="KW-0732">Signal</keyword>
<feature type="chain" id="PRO_5025044603" description="DUF1501 domain-containing protein" evidence="2">
    <location>
        <begin position="22"/>
        <end position="482"/>
    </location>
</feature>
<organism evidence="3 4">
    <name type="scientific">BD1-7 clade bacterium</name>
    <dbReference type="NCBI Taxonomy" id="2029982"/>
    <lineage>
        <taxon>Bacteria</taxon>
        <taxon>Pseudomonadati</taxon>
        <taxon>Pseudomonadota</taxon>
        <taxon>Gammaproteobacteria</taxon>
        <taxon>Cellvibrionales</taxon>
        <taxon>Spongiibacteraceae</taxon>
        <taxon>BD1-7 clade</taxon>
    </lineage>
</organism>
<dbReference type="OrthoDB" id="9779968at2"/>